<evidence type="ECO:0000313" key="7">
    <source>
        <dbReference type="EMBL" id="ASU33647.1"/>
    </source>
</evidence>
<evidence type="ECO:0000256" key="3">
    <source>
        <dbReference type="ARBA" id="ARBA00022692"/>
    </source>
</evidence>
<dbReference type="InterPro" id="IPR050833">
    <property type="entry name" value="Poly_Biosynth_Transport"/>
</dbReference>
<feature type="transmembrane region" description="Helical" evidence="6">
    <location>
        <begin position="86"/>
        <end position="107"/>
    </location>
</feature>
<dbReference type="Pfam" id="PF13440">
    <property type="entry name" value="Polysacc_synt_3"/>
    <property type="match status" value="1"/>
</dbReference>
<keyword evidence="3 6" id="KW-0812">Transmembrane</keyword>
<sequence>MKLVKTTFFSAIITFIRISSGFVAGKVVSLFTGPAGVALIGQFTNFITIILTFANGAINTGVVKYTAEYSDDNQQLKALFSTSLKISIYCSGIVGAILLLSSSYLSTWMFNTSLYNNPIRVLGVTIILYSLNTLLISILNGKQQIKTYTIVNTVGSIVGLLLTVVLVYFYKVEGALYALVLAQSIVFVVTFILIIKSDWFSISYFNGAYDSKLGRKLFNYSLMTVVTALTGPVSQIILRKLLITNLGINSAGYWQGMMRISDGYLLLITTSLSTYYLPKLSSLNTEKELRKEIFHGYKIILPAVFFGCITIYFLRHFIIRILYTGEFEGMQSLFAFQLLGDFFKMAAWLLGYMIIAKAMTRTYIITEILFSFSYVFLSYFCISIFKLQGITIAFAINYFIYLIVMVIIFRKLLFK</sequence>
<name>A0A223NUW1_9SPHI</name>
<dbReference type="PANTHER" id="PTHR30250:SF30">
    <property type="entry name" value="LIPID III FLIPPASE"/>
    <property type="match status" value="1"/>
</dbReference>
<dbReference type="GO" id="GO:0005886">
    <property type="term" value="C:plasma membrane"/>
    <property type="evidence" value="ECO:0007669"/>
    <property type="project" value="UniProtKB-SubCell"/>
</dbReference>
<dbReference type="GO" id="GO:0009246">
    <property type="term" value="P:enterobacterial common antigen biosynthetic process"/>
    <property type="evidence" value="ECO:0007669"/>
    <property type="project" value="InterPro"/>
</dbReference>
<proteinExistence type="predicted"/>
<feature type="transmembrane region" description="Helical" evidence="6">
    <location>
        <begin position="299"/>
        <end position="322"/>
    </location>
</feature>
<keyword evidence="2" id="KW-1003">Cell membrane</keyword>
<evidence type="ECO:0000313" key="8">
    <source>
        <dbReference type="Proteomes" id="UP000215002"/>
    </source>
</evidence>
<evidence type="ECO:0000256" key="5">
    <source>
        <dbReference type="ARBA" id="ARBA00023136"/>
    </source>
</evidence>
<evidence type="ECO:0000256" key="4">
    <source>
        <dbReference type="ARBA" id="ARBA00022989"/>
    </source>
</evidence>
<protein>
    <submittedName>
        <fullName evidence="7">O-antigen translocase, WzxE</fullName>
    </submittedName>
</protein>
<dbReference type="KEGG" id="muc:MuYL_1751"/>
<feature type="transmembrane region" description="Helical" evidence="6">
    <location>
        <begin position="258"/>
        <end position="278"/>
    </location>
</feature>
<comment type="subcellular location">
    <subcellularLocation>
        <location evidence="1">Cell membrane</location>
        <topology evidence="1">Multi-pass membrane protein</topology>
    </subcellularLocation>
</comment>
<dbReference type="InterPro" id="IPR044550">
    <property type="entry name" value="WzxE"/>
</dbReference>
<feature type="transmembrane region" description="Helical" evidence="6">
    <location>
        <begin position="119"/>
        <end position="138"/>
    </location>
</feature>
<dbReference type="RefSeq" id="WP_094570074.1">
    <property type="nucleotide sequence ID" value="NZ_CP022743.1"/>
</dbReference>
<feature type="transmembrane region" description="Helical" evidence="6">
    <location>
        <begin position="217"/>
        <end position="238"/>
    </location>
</feature>
<feature type="transmembrane region" description="Helical" evidence="6">
    <location>
        <begin position="334"/>
        <end position="355"/>
    </location>
</feature>
<reference evidence="7 8" key="1">
    <citation type="submission" date="2017-08" db="EMBL/GenBank/DDBJ databases">
        <title>Complete genome sequence of Mucilaginibacter sp. strain BJC16-A31.</title>
        <authorList>
            <consortium name="Henan University of Science and Technology"/>
            <person name="You X."/>
        </authorList>
    </citation>
    <scope>NUCLEOTIDE SEQUENCE [LARGE SCALE GENOMIC DNA]</scope>
    <source>
        <strain evidence="7 8">BJC16-A31</strain>
    </source>
</reference>
<dbReference type="EMBL" id="CP022743">
    <property type="protein sequence ID" value="ASU33647.1"/>
    <property type="molecule type" value="Genomic_DNA"/>
</dbReference>
<feature type="transmembrane region" description="Helical" evidence="6">
    <location>
        <begin position="35"/>
        <end position="54"/>
    </location>
</feature>
<evidence type="ECO:0000256" key="1">
    <source>
        <dbReference type="ARBA" id="ARBA00004651"/>
    </source>
</evidence>
<keyword evidence="4 6" id="KW-1133">Transmembrane helix</keyword>
<feature type="transmembrane region" description="Helical" evidence="6">
    <location>
        <begin position="362"/>
        <end position="385"/>
    </location>
</feature>
<keyword evidence="8" id="KW-1185">Reference proteome</keyword>
<dbReference type="Proteomes" id="UP000215002">
    <property type="component" value="Chromosome"/>
</dbReference>
<evidence type="ECO:0000256" key="6">
    <source>
        <dbReference type="SAM" id="Phobius"/>
    </source>
</evidence>
<dbReference type="OrthoDB" id="9769862at2"/>
<organism evidence="7 8">
    <name type="scientific">Mucilaginibacter xinganensis</name>
    <dbReference type="NCBI Taxonomy" id="1234841"/>
    <lineage>
        <taxon>Bacteria</taxon>
        <taxon>Pseudomonadati</taxon>
        <taxon>Bacteroidota</taxon>
        <taxon>Sphingobacteriia</taxon>
        <taxon>Sphingobacteriales</taxon>
        <taxon>Sphingobacteriaceae</taxon>
        <taxon>Mucilaginibacter</taxon>
    </lineage>
</organism>
<feature type="transmembrane region" description="Helical" evidence="6">
    <location>
        <begin position="391"/>
        <end position="409"/>
    </location>
</feature>
<feature type="transmembrane region" description="Helical" evidence="6">
    <location>
        <begin position="150"/>
        <end position="170"/>
    </location>
</feature>
<accession>A0A223NUW1</accession>
<gene>
    <name evidence="7" type="ORF">MuYL_1751</name>
</gene>
<keyword evidence="5 6" id="KW-0472">Membrane</keyword>
<evidence type="ECO:0000256" key="2">
    <source>
        <dbReference type="ARBA" id="ARBA00022475"/>
    </source>
</evidence>
<feature type="transmembrane region" description="Helical" evidence="6">
    <location>
        <begin position="176"/>
        <end position="196"/>
    </location>
</feature>
<dbReference type="PANTHER" id="PTHR30250">
    <property type="entry name" value="PST FAMILY PREDICTED COLANIC ACID TRANSPORTER"/>
    <property type="match status" value="1"/>
</dbReference>
<dbReference type="AlphaFoldDB" id="A0A223NUW1"/>
<dbReference type="CDD" id="cd13125">
    <property type="entry name" value="MATE_like_10"/>
    <property type="match status" value="1"/>
</dbReference>